<organism evidence="3 4">
    <name type="scientific">Lactobacillus kullabergensis</name>
    <dbReference type="NCBI Taxonomy" id="1218493"/>
    <lineage>
        <taxon>Bacteria</taxon>
        <taxon>Bacillati</taxon>
        <taxon>Bacillota</taxon>
        <taxon>Bacilli</taxon>
        <taxon>Lactobacillales</taxon>
        <taxon>Lactobacillaceae</taxon>
        <taxon>Lactobacillus</taxon>
    </lineage>
</organism>
<reference evidence="3 4" key="1">
    <citation type="submission" date="2018-05" db="EMBL/GenBank/DDBJ databases">
        <title>Reference genomes for bee gut microbiota database.</title>
        <authorList>
            <person name="Ellegaard K.M."/>
        </authorList>
    </citation>
    <scope>NUCLEOTIDE SEQUENCE [LARGE SCALE GENOMIC DNA]</scope>
    <source>
        <strain evidence="3 4">ESL0186</strain>
    </source>
</reference>
<evidence type="ECO:0000313" key="3">
    <source>
        <dbReference type="EMBL" id="AWM74563.1"/>
    </source>
</evidence>
<dbReference type="InterPro" id="IPR012255">
    <property type="entry name" value="ETF_b"/>
</dbReference>
<gene>
    <name evidence="3" type="ORF">DKL58_00470</name>
</gene>
<sequence>MKIALIAKAEADNPKTYTSHKNKVTYHPENLFLSEEDKSALEFALQLTELKNGAIDVYTFEQGEAAERILHEALAMGASTATKISAGNINDPLLQNKIASEFVHYLKENNENYDLILTGKTTSSAFPAAIAAGLGIAFYDYVSMIDTSLNYEMKLEKGKITGQCVLPAVIATLDSINVPRLASFTSLSTAINSSINNVSFKTSDEGVTSEIVAKPVKNEKTIFNLEQDPKATQKLVEILKQNGMLR</sequence>
<accession>A0ABN5LA76</accession>
<evidence type="ECO:0000313" key="4">
    <source>
        <dbReference type="Proteomes" id="UP000246036"/>
    </source>
</evidence>
<dbReference type="InterPro" id="IPR014729">
    <property type="entry name" value="Rossmann-like_a/b/a_fold"/>
</dbReference>
<protein>
    <recommendedName>
        <fullName evidence="1">Electron transfer flavoprotein small subunit</fullName>
    </recommendedName>
</protein>
<dbReference type="Gene3D" id="3.40.50.620">
    <property type="entry name" value="HUPs"/>
    <property type="match status" value="1"/>
</dbReference>
<evidence type="ECO:0000256" key="1">
    <source>
        <dbReference type="ARBA" id="ARBA00042002"/>
    </source>
</evidence>
<dbReference type="Proteomes" id="UP000246036">
    <property type="component" value="Chromosome"/>
</dbReference>
<feature type="domain" description="Electron transfer flavoprotein alpha/beta-subunit N-terminal" evidence="2">
    <location>
        <begin position="21"/>
        <end position="209"/>
    </location>
</feature>
<proteinExistence type="predicted"/>
<evidence type="ECO:0000259" key="2">
    <source>
        <dbReference type="SMART" id="SM00893"/>
    </source>
</evidence>
<keyword evidence="4" id="KW-1185">Reference proteome</keyword>
<dbReference type="Pfam" id="PF01012">
    <property type="entry name" value="ETF"/>
    <property type="match status" value="1"/>
</dbReference>
<dbReference type="SUPFAM" id="SSF52402">
    <property type="entry name" value="Adenine nucleotide alpha hydrolases-like"/>
    <property type="match status" value="1"/>
</dbReference>
<dbReference type="SMART" id="SM00893">
    <property type="entry name" value="ETF"/>
    <property type="match status" value="1"/>
</dbReference>
<dbReference type="EMBL" id="CP029477">
    <property type="protein sequence ID" value="AWM74563.1"/>
    <property type="molecule type" value="Genomic_DNA"/>
</dbReference>
<dbReference type="PANTHER" id="PTHR21294">
    <property type="entry name" value="ELECTRON TRANSFER FLAVOPROTEIN BETA-SUBUNIT"/>
    <property type="match status" value="1"/>
</dbReference>
<name>A0ABN5LA76_9LACO</name>
<dbReference type="InterPro" id="IPR014730">
    <property type="entry name" value="ETF_a/b_N"/>
</dbReference>
<dbReference type="RefSeq" id="WP_109585696.1">
    <property type="nucleotide sequence ID" value="NZ_CP029477.1"/>
</dbReference>
<dbReference type="PANTHER" id="PTHR21294:SF17">
    <property type="entry name" value="PROTEIN FIXA"/>
    <property type="match status" value="1"/>
</dbReference>